<dbReference type="Proteomes" id="UP001225906">
    <property type="component" value="Unassembled WGS sequence"/>
</dbReference>
<dbReference type="Gene3D" id="3.40.50.1000">
    <property type="entry name" value="HAD superfamily/HAD-like"/>
    <property type="match status" value="1"/>
</dbReference>
<accession>A0ABT9JVD4</accession>
<dbReference type="InterPro" id="IPR023198">
    <property type="entry name" value="PGP-like_dom2"/>
</dbReference>
<protein>
    <submittedName>
        <fullName evidence="1">HAD hydrolase-like protein</fullName>
    </submittedName>
</protein>
<dbReference type="InterPro" id="IPR050155">
    <property type="entry name" value="HAD-like_hydrolase_sf"/>
</dbReference>
<dbReference type="InterPro" id="IPR041492">
    <property type="entry name" value="HAD_2"/>
</dbReference>
<proteinExistence type="predicted"/>
<dbReference type="EMBL" id="JAVCAP010000022">
    <property type="protein sequence ID" value="MDP8568469.1"/>
    <property type="molecule type" value="Genomic_DNA"/>
</dbReference>
<sequence length="220" mass="24021">MKKHLIFDLDGTLIDSAPSILHCFGLAFSTTHTPLKTELNNDVIGPPLMEALRRLSGSDDPALLHTLAAAFKQHYDTSGYLQSVVFDGVPAMLEQLQAAGYALYIATNKRFDPTEKIVAHLGWQSLFTGVYALDYFQPTLQCKADMVGQMVTDLVLDAEACVYIGDRLEDGLAADAHQMDFILVTWGYAGDVSRMKAHWQRCAQVQALPGMIATLAGGAQ</sequence>
<comment type="caution">
    <text evidence="1">The sequence shown here is derived from an EMBL/GenBank/DDBJ whole genome shotgun (WGS) entry which is preliminary data.</text>
</comment>
<dbReference type="InterPro" id="IPR036412">
    <property type="entry name" value="HAD-like_sf"/>
</dbReference>
<evidence type="ECO:0000313" key="1">
    <source>
        <dbReference type="EMBL" id="MDP8568469.1"/>
    </source>
</evidence>
<evidence type="ECO:0000313" key="2">
    <source>
        <dbReference type="Proteomes" id="UP001225906"/>
    </source>
</evidence>
<keyword evidence="2" id="KW-1185">Reference proteome</keyword>
<name>A0ABT9JVD4_9PROT</name>
<dbReference type="RefSeq" id="WP_306390189.1">
    <property type="nucleotide sequence ID" value="NZ_JAVCAP010000022.1"/>
</dbReference>
<dbReference type="SUPFAM" id="SSF56784">
    <property type="entry name" value="HAD-like"/>
    <property type="match status" value="1"/>
</dbReference>
<dbReference type="PANTHER" id="PTHR43434">
    <property type="entry name" value="PHOSPHOGLYCOLATE PHOSPHATASE"/>
    <property type="match status" value="1"/>
</dbReference>
<organism evidence="1 2">
    <name type="scientific">Methylophilus aquaticus</name>
    <dbReference type="NCBI Taxonomy" id="1971610"/>
    <lineage>
        <taxon>Bacteria</taxon>
        <taxon>Pseudomonadati</taxon>
        <taxon>Pseudomonadota</taxon>
        <taxon>Betaproteobacteria</taxon>
        <taxon>Nitrosomonadales</taxon>
        <taxon>Methylophilaceae</taxon>
        <taxon>Methylophilus</taxon>
    </lineage>
</organism>
<reference evidence="2" key="1">
    <citation type="journal article" date="2019" name="Int. J. Syst. Evol. Microbiol.">
        <title>The Global Catalogue of Microorganisms (GCM) 10K type strain sequencing project: providing services to taxonomists for standard genome sequencing and annotation.</title>
        <authorList>
            <consortium name="The Broad Institute Genomics Platform"/>
            <consortium name="The Broad Institute Genome Sequencing Center for Infectious Disease"/>
            <person name="Wu L."/>
            <person name="Ma J."/>
        </authorList>
    </citation>
    <scope>NUCLEOTIDE SEQUENCE [LARGE SCALE GENOMIC DNA]</scope>
    <source>
        <strain evidence="2">VKM B-3159</strain>
    </source>
</reference>
<dbReference type="PANTHER" id="PTHR43434:SF20">
    <property type="entry name" value="5'-NUCLEOTIDASE"/>
    <property type="match status" value="1"/>
</dbReference>
<dbReference type="Pfam" id="PF13419">
    <property type="entry name" value="HAD_2"/>
    <property type="match status" value="1"/>
</dbReference>
<dbReference type="InterPro" id="IPR023214">
    <property type="entry name" value="HAD_sf"/>
</dbReference>
<dbReference type="Gene3D" id="1.10.150.240">
    <property type="entry name" value="Putative phosphatase, domain 2"/>
    <property type="match status" value="1"/>
</dbReference>
<gene>
    <name evidence="1" type="ORF">Q9291_11475</name>
</gene>